<feature type="transmembrane region" description="Helical" evidence="2">
    <location>
        <begin position="87"/>
        <end position="108"/>
    </location>
</feature>
<dbReference type="InterPro" id="IPR008756">
    <property type="entry name" value="Peptidase_M56"/>
</dbReference>
<feature type="transmembrane region" description="Helical" evidence="2">
    <location>
        <begin position="263"/>
        <end position="282"/>
    </location>
</feature>
<evidence type="ECO:0000256" key="1">
    <source>
        <dbReference type="SAM" id="Coils"/>
    </source>
</evidence>
<evidence type="ECO:0000256" key="2">
    <source>
        <dbReference type="SAM" id="Phobius"/>
    </source>
</evidence>
<organism evidence="4 5">
    <name type="scientific">Halpernia humi</name>
    <dbReference type="NCBI Taxonomy" id="493375"/>
    <lineage>
        <taxon>Bacteria</taxon>
        <taxon>Pseudomonadati</taxon>
        <taxon>Bacteroidota</taxon>
        <taxon>Flavobacteriia</taxon>
        <taxon>Flavobacteriales</taxon>
        <taxon>Weeksellaceae</taxon>
        <taxon>Chryseobacterium group</taxon>
        <taxon>Halpernia</taxon>
    </lineage>
</organism>
<name>A0A1H5TM71_9FLAO</name>
<evidence type="ECO:0000313" key="4">
    <source>
        <dbReference type="EMBL" id="SEF63201.1"/>
    </source>
</evidence>
<dbReference type="EMBL" id="FNUS01000001">
    <property type="protein sequence ID" value="SEF63201.1"/>
    <property type="molecule type" value="Genomic_DNA"/>
</dbReference>
<sequence length="564" mass="65265">MENLLNYLLKLILCSGVMFLYYRLFLKDKTFHHYNRFYLLATLAVSLLLPFLKVSTFTVNVNQNIYDLLQLLQSENSSKTSSDDFTIYRIIFTIFVLVSIFFILKFILGLIKIKKIKKQYPEEQFEGISFYNTNLEHAPFSFFRNLFWKKSILIQSELGKQILKHEMVHIEQKHTYDKIFVEILTAIFWFNPIFYLIKKEINLIHEYLADKKALKNSDTKAFAQMLLETHFSGITLAGTSPFLNSNLKKRITMLKKSNTKFSYFRKVLALPLLFSLVFAYMVKAENREIKKNNQKISLIVSSIKKDTIKKDTVARGKDATKEYSEHPERFYDSQAAHQAKLDAEQARKDAEQAVLDAKQAKFIETQARKEAKKAKIAQEKARIDQIQAQKNAKISRIDQDKTAKDEIRNAQNFSFQSINTKTKPIIFIDGVENDKIAMKDLNKFNIKSINIIKSKTGGKDEVRIETNGKKVDDDPWIINIDAHDITPPQNKFTAKSTFTPESEVDGNKQAVSDQNLKDAKIYINGNLSDEKTAKSIKLKDIKKIEISNATNNGYQYKKVHIFTK</sequence>
<keyword evidence="2" id="KW-0472">Membrane</keyword>
<feature type="transmembrane region" description="Helical" evidence="2">
    <location>
        <begin position="179"/>
        <end position="197"/>
    </location>
</feature>
<dbReference type="InterPro" id="IPR052173">
    <property type="entry name" value="Beta-lactam_resp_regulator"/>
</dbReference>
<dbReference type="AlphaFoldDB" id="A0A1H5TM71"/>
<feature type="domain" description="Peptidase M56" evidence="3">
    <location>
        <begin position="161"/>
        <end position="254"/>
    </location>
</feature>
<keyword evidence="1" id="KW-0175">Coiled coil</keyword>
<keyword evidence="2" id="KW-0812">Transmembrane</keyword>
<keyword evidence="2" id="KW-1133">Transmembrane helix</keyword>
<feature type="coiled-coil region" evidence="1">
    <location>
        <begin position="340"/>
        <end position="389"/>
    </location>
</feature>
<dbReference type="Pfam" id="PF05569">
    <property type="entry name" value="Peptidase_M56"/>
    <property type="match status" value="1"/>
</dbReference>
<dbReference type="CDD" id="cd07341">
    <property type="entry name" value="M56_BlaR1_MecR1_like"/>
    <property type="match status" value="1"/>
</dbReference>
<gene>
    <name evidence="4" type="ORF">SAMN05421847_0501</name>
</gene>
<evidence type="ECO:0000313" key="5">
    <source>
        <dbReference type="Proteomes" id="UP000236738"/>
    </source>
</evidence>
<dbReference type="Proteomes" id="UP000236738">
    <property type="component" value="Unassembled WGS sequence"/>
</dbReference>
<feature type="transmembrane region" description="Helical" evidence="2">
    <location>
        <begin position="37"/>
        <end position="59"/>
    </location>
</feature>
<feature type="transmembrane region" description="Helical" evidence="2">
    <location>
        <begin position="221"/>
        <end position="243"/>
    </location>
</feature>
<dbReference type="PANTHER" id="PTHR34978">
    <property type="entry name" value="POSSIBLE SENSOR-TRANSDUCER PROTEIN BLAR"/>
    <property type="match status" value="1"/>
</dbReference>
<proteinExistence type="predicted"/>
<dbReference type="PANTHER" id="PTHR34978:SF3">
    <property type="entry name" value="SLR0241 PROTEIN"/>
    <property type="match status" value="1"/>
</dbReference>
<feature type="transmembrane region" description="Helical" evidence="2">
    <location>
        <begin position="6"/>
        <end position="25"/>
    </location>
</feature>
<dbReference type="RefSeq" id="WP_103912522.1">
    <property type="nucleotide sequence ID" value="NZ_FNUS01000001.1"/>
</dbReference>
<evidence type="ECO:0000259" key="3">
    <source>
        <dbReference type="Pfam" id="PF05569"/>
    </source>
</evidence>
<reference evidence="5" key="1">
    <citation type="submission" date="2016-10" db="EMBL/GenBank/DDBJ databases">
        <authorList>
            <person name="Varghese N."/>
            <person name="Submissions S."/>
        </authorList>
    </citation>
    <scope>NUCLEOTIDE SEQUENCE [LARGE SCALE GENOMIC DNA]</scope>
    <source>
        <strain evidence="5">DSM 21580</strain>
    </source>
</reference>
<protein>
    <submittedName>
        <fullName evidence="4">Signal transducer regulating beta-lactamase production, contains metallopeptidase domain</fullName>
    </submittedName>
</protein>
<keyword evidence="5" id="KW-1185">Reference proteome</keyword>
<dbReference type="OrthoDB" id="1522859at2"/>
<accession>A0A1H5TM71</accession>